<dbReference type="PROSITE" id="PS50081">
    <property type="entry name" value="ZF_DAG_PE_2"/>
    <property type="match status" value="1"/>
</dbReference>
<sequence>MKESVMSVSSLVGAFDDIVRSTSVLAEGIEGEFIKFVTQQEECRKKWLSAENEAIRLKQEIAKLQAENEALEVKLKHARSQVEIEIKKRMKAEATQDHLERQVALIRELLSDKDTMSRLNDNERQTLMQLSQCHHDDMTSPRKRRLSVQDESTGSILSPSDISYDNTEDDLDVSQPKRVSIHRKPPPTAPELDVTPPKRPRKDEHDAPVIVQPLIPSSPVHVPAYPSQQTYVQPSAPADINYRDPYRHAIRELERYTSPKKETPQMQRIISQTGIGLAKKDKKHAFVSKTVIKPESCQPCNKRIKFGKLALKCKDCRAVCHPDCKDQLPLPCVPSNDTPGSGRRRPDENIEFYAPTTSPMVPEIVVRCVEQVERRGLAEVGIYRVPGAERSVKELKEKFLQGKTTDLSKVEDIHVVCGLLKDFFRKLAEPLVTYKLWSAFVDAANKTDEDDSASATYQAVSELPQANRDTLAFLMVHLQKVAHCTECRMSSSNLAKVFGPTLVGNSSTDIEPMQMLQEAKWQPKVVERLLSMPVDYWNQFINTDDENIRSPPYNPSTHRADGTPITPECRPVPESMLGPVTSGKSVKKKGSILSRTPLTPRFGSKSKHPNKRYQDDIINFSDSNGSLYNSYTTFIVDTRLMVTCVTHCAIRHFIPRPIRM</sequence>
<evidence type="ECO:0000313" key="7">
    <source>
        <dbReference type="EMBL" id="CAH3175222.1"/>
    </source>
</evidence>
<protein>
    <recommendedName>
        <fullName evidence="9">Rac GTPase activating protein 1</fullName>
    </recommendedName>
</protein>
<evidence type="ECO:0000259" key="5">
    <source>
        <dbReference type="PROSITE" id="PS50081"/>
    </source>
</evidence>
<dbReference type="InterPro" id="IPR008936">
    <property type="entry name" value="Rho_GTPase_activation_prot"/>
</dbReference>
<keyword evidence="3" id="KW-0175">Coiled coil</keyword>
<dbReference type="InterPro" id="IPR046349">
    <property type="entry name" value="C1-like_sf"/>
</dbReference>
<dbReference type="Pfam" id="PF00620">
    <property type="entry name" value="RhoGAP"/>
    <property type="match status" value="1"/>
</dbReference>
<reference evidence="7 8" key="1">
    <citation type="submission" date="2022-05" db="EMBL/GenBank/DDBJ databases">
        <authorList>
            <consortium name="Genoscope - CEA"/>
            <person name="William W."/>
        </authorList>
    </citation>
    <scope>NUCLEOTIDE SEQUENCE [LARGE SCALE GENOMIC DNA]</scope>
</reference>
<feature type="region of interest" description="Disordered" evidence="4">
    <location>
        <begin position="548"/>
        <end position="568"/>
    </location>
</feature>
<evidence type="ECO:0008006" key="9">
    <source>
        <dbReference type="Google" id="ProtNLM"/>
    </source>
</evidence>
<accession>A0ABN8RBD7</accession>
<feature type="domain" description="Rho-GAP" evidence="6">
    <location>
        <begin position="348"/>
        <end position="537"/>
    </location>
</feature>
<dbReference type="PROSITE" id="PS00479">
    <property type="entry name" value="ZF_DAG_PE_1"/>
    <property type="match status" value="1"/>
</dbReference>
<dbReference type="InterPro" id="IPR002219">
    <property type="entry name" value="PKC_DAG/PE"/>
</dbReference>
<dbReference type="SMART" id="SM00324">
    <property type="entry name" value="RhoGAP"/>
    <property type="match status" value="1"/>
</dbReference>
<evidence type="ECO:0000256" key="4">
    <source>
        <dbReference type="SAM" id="MobiDB-lite"/>
    </source>
</evidence>
<dbReference type="Gene3D" id="3.30.60.20">
    <property type="match status" value="1"/>
</dbReference>
<comment type="caution">
    <text evidence="7">The sequence shown here is derived from an EMBL/GenBank/DDBJ whole genome shotgun (WGS) entry which is preliminary data.</text>
</comment>
<feature type="region of interest" description="Disordered" evidence="4">
    <location>
        <begin position="132"/>
        <end position="204"/>
    </location>
</feature>
<dbReference type="Gene3D" id="1.10.555.10">
    <property type="entry name" value="Rho GTPase activation protein"/>
    <property type="match status" value="1"/>
</dbReference>
<keyword evidence="1" id="KW-0479">Metal-binding</keyword>
<dbReference type="Proteomes" id="UP001159405">
    <property type="component" value="Unassembled WGS sequence"/>
</dbReference>
<name>A0ABN8RBD7_9CNID</name>
<evidence type="ECO:0000256" key="3">
    <source>
        <dbReference type="SAM" id="Coils"/>
    </source>
</evidence>
<dbReference type="PANTHER" id="PTHR46199:SF3">
    <property type="entry name" value="RAC GTPASE-ACTIVATING PROTEIN 1"/>
    <property type="match status" value="1"/>
</dbReference>
<dbReference type="EMBL" id="CALNXK010000198">
    <property type="protein sequence ID" value="CAH3175222.1"/>
    <property type="molecule type" value="Genomic_DNA"/>
</dbReference>
<feature type="coiled-coil region" evidence="3">
    <location>
        <begin position="47"/>
        <end position="88"/>
    </location>
</feature>
<evidence type="ECO:0000256" key="1">
    <source>
        <dbReference type="ARBA" id="ARBA00022723"/>
    </source>
</evidence>
<keyword evidence="2" id="KW-0862">Zinc</keyword>
<dbReference type="Pfam" id="PF00130">
    <property type="entry name" value="C1_1"/>
    <property type="match status" value="1"/>
</dbReference>
<dbReference type="SUPFAM" id="SSF48350">
    <property type="entry name" value="GTPase activation domain, GAP"/>
    <property type="match status" value="1"/>
</dbReference>
<evidence type="ECO:0000256" key="2">
    <source>
        <dbReference type="ARBA" id="ARBA00022833"/>
    </source>
</evidence>
<feature type="domain" description="Phorbol-ester/DAG-type" evidence="5">
    <location>
        <begin position="283"/>
        <end position="332"/>
    </location>
</feature>
<dbReference type="CDD" id="cd04382">
    <property type="entry name" value="RhoGAP_MgcRacGAP"/>
    <property type="match status" value="1"/>
</dbReference>
<dbReference type="PROSITE" id="PS50238">
    <property type="entry name" value="RHOGAP"/>
    <property type="match status" value="1"/>
</dbReference>
<feature type="compositionally biased region" description="Polar residues" evidence="4">
    <location>
        <begin position="149"/>
        <end position="165"/>
    </location>
</feature>
<keyword evidence="8" id="KW-1185">Reference proteome</keyword>
<organism evidence="7 8">
    <name type="scientific">Porites lobata</name>
    <dbReference type="NCBI Taxonomy" id="104759"/>
    <lineage>
        <taxon>Eukaryota</taxon>
        <taxon>Metazoa</taxon>
        <taxon>Cnidaria</taxon>
        <taxon>Anthozoa</taxon>
        <taxon>Hexacorallia</taxon>
        <taxon>Scleractinia</taxon>
        <taxon>Fungiina</taxon>
        <taxon>Poritidae</taxon>
        <taxon>Porites</taxon>
    </lineage>
</organism>
<dbReference type="CDD" id="cd20821">
    <property type="entry name" value="C1_MgcRacGAP"/>
    <property type="match status" value="1"/>
</dbReference>
<proteinExistence type="predicted"/>
<dbReference type="SUPFAM" id="SSF57889">
    <property type="entry name" value="Cysteine-rich domain"/>
    <property type="match status" value="1"/>
</dbReference>
<evidence type="ECO:0000313" key="8">
    <source>
        <dbReference type="Proteomes" id="UP001159405"/>
    </source>
</evidence>
<gene>
    <name evidence="7" type="ORF">PLOB_00015818</name>
</gene>
<dbReference type="PANTHER" id="PTHR46199">
    <property type="entry name" value="RAC GTPASE-ACTIVATING PROTEIN 1"/>
    <property type="match status" value="1"/>
</dbReference>
<evidence type="ECO:0000259" key="6">
    <source>
        <dbReference type="PROSITE" id="PS50238"/>
    </source>
</evidence>
<dbReference type="InterPro" id="IPR000198">
    <property type="entry name" value="RhoGAP_dom"/>
</dbReference>
<dbReference type="SMART" id="SM00109">
    <property type="entry name" value="C1"/>
    <property type="match status" value="1"/>
</dbReference>